<dbReference type="Proteomes" id="UP000257014">
    <property type="component" value="Unassembled WGS sequence"/>
</dbReference>
<evidence type="ECO:0000313" key="2">
    <source>
        <dbReference type="Proteomes" id="UP000257014"/>
    </source>
</evidence>
<protein>
    <submittedName>
        <fullName evidence="1">DUF1657 domain-containing protein</fullName>
    </submittedName>
</protein>
<name>A0A3E0JZR1_9BACI</name>
<dbReference type="Pfam" id="PF07870">
    <property type="entry name" value="DUF1657"/>
    <property type="match status" value="1"/>
</dbReference>
<sequence length="67" mass="7691">MTVGTKIAQTIANCESVLANLHSFTLDTQDQNVKQMFKNLAQQQQMILESLKSRQAYIESEEPQYKQ</sequence>
<dbReference type="InterPro" id="IPR012452">
    <property type="entry name" value="DUF1657"/>
</dbReference>
<dbReference type="EMBL" id="QEWE01000032">
    <property type="protein sequence ID" value="REJ25491.1"/>
    <property type="molecule type" value="Genomic_DNA"/>
</dbReference>
<organism evidence="1 2">
    <name type="scientific">Caldibacillus debilis</name>
    <dbReference type="NCBI Taxonomy" id="301148"/>
    <lineage>
        <taxon>Bacteria</taxon>
        <taxon>Bacillati</taxon>
        <taxon>Bacillota</taxon>
        <taxon>Bacilli</taxon>
        <taxon>Bacillales</taxon>
        <taxon>Bacillaceae</taxon>
        <taxon>Caldibacillus</taxon>
    </lineage>
</organism>
<dbReference type="AlphaFoldDB" id="A0A3E0JZR1"/>
<evidence type="ECO:0000313" key="1">
    <source>
        <dbReference type="EMBL" id="REJ25491.1"/>
    </source>
</evidence>
<dbReference type="RefSeq" id="WP_020155573.1">
    <property type="nucleotide sequence ID" value="NZ_JBAIZG010000068.1"/>
</dbReference>
<reference evidence="1 2" key="1">
    <citation type="submission" date="2018-03" db="EMBL/GenBank/DDBJ databases">
        <authorList>
            <person name="Keele B.F."/>
        </authorList>
    </citation>
    <scope>NUCLEOTIDE SEQUENCE [LARGE SCALE GENOMIC DNA]</scope>
    <source>
        <strain evidence="1">ZCTH4_d</strain>
    </source>
</reference>
<comment type="caution">
    <text evidence="1">The sequence shown here is derived from an EMBL/GenBank/DDBJ whole genome shotgun (WGS) entry which is preliminary data.</text>
</comment>
<proteinExistence type="predicted"/>
<accession>A0A3E0JZR1</accession>
<gene>
    <name evidence="1" type="ORF">C6P37_14745</name>
</gene>